<feature type="region of interest" description="Disordered" evidence="1">
    <location>
        <begin position="234"/>
        <end position="257"/>
    </location>
</feature>
<gene>
    <name evidence="2" type="ORF">B0T21DRAFT_443050</name>
</gene>
<name>A0AA40BDN9_9PEZI</name>
<dbReference type="AlphaFoldDB" id="A0AA40BDN9"/>
<organism evidence="2 3">
    <name type="scientific">Apiosordaria backusii</name>
    <dbReference type="NCBI Taxonomy" id="314023"/>
    <lineage>
        <taxon>Eukaryota</taxon>
        <taxon>Fungi</taxon>
        <taxon>Dikarya</taxon>
        <taxon>Ascomycota</taxon>
        <taxon>Pezizomycotina</taxon>
        <taxon>Sordariomycetes</taxon>
        <taxon>Sordariomycetidae</taxon>
        <taxon>Sordariales</taxon>
        <taxon>Lasiosphaeriaceae</taxon>
        <taxon>Apiosordaria</taxon>
    </lineage>
</organism>
<evidence type="ECO:0000313" key="2">
    <source>
        <dbReference type="EMBL" id="KAK0732332.1"/>
    </source>
</evidence>
<proteinExistence type="predicted"/>
<reference evidence="2" key="1">
    <citation type="submission" date="2023-06" db="EMBL/GenBank/DDBJ databases">
        <title>Genome-scale phylogeny and comparative genomics of the fungal order Sordariales.</title>
        <authorList>
            <consortium name="Lawrence Berkeley National Laboratory"/>
            <person name="Hensen N."/>
            <person name="Bonometti L."/>
            <person name="Westerberg I."/>
            <person name="Brannstrom I.O."/>
            <person name="Guillou S."/>
            <person name="Cros-Aarteil S."/>
            <person name="Calhoun S."/>
            <person name="Haridas S."/>
            <person name="Kuo A."/>
            <person name="Mondo S."/>
            <person name="Pangilinan J."/>
            <person name="Riley R."/>
            <person name="Labutti K."/>
            <person name="Andreopoulos B."/>
            <person name="Lipzen A."/>
            <person name="Chen C."/>
            <person name="Yanf M."/>
            <person name="Daum C."/>
            <person name="Ng V."/>
            <person name="Clum A."/>
            <person name="Steindorff A."/>
            <person name="Ohm R."/>
            <person name="Martin F."/>
            <person name="Silar P."/>
            <person name="Natvig D."/>
            <person name="Lalanne C."/>
            <person name="Gautier V."/>
            <person name="Ament-Velasquez S.L."/>
            <person name="Kruys A."/>
            <person name="Hutchinson M.I."/>
            <person name="Powell A.J."/>
            <person name="Barry K."/>
            <person name="Miller A.N."/>
            <person name="Grigoriev I.V."/>
            <person name="Debuchy R."/>
            <person name="Gladieux P."/>
            <person name="Thoren M.H."/>
            <person name="Johannesson H."/>
        </authorList>
    </citation>
    <scope>NUCLEOTIDE SEQUENCE</scope>
    <source>
        <strain evidence="2">CBS 540.89</strain>
    </source>
</reference>
<protein>
    <submittedName>
        <fullName evidence="2">Uncharacterized protein</fullName>
    </submittedName>
</protein>
<dbReference type="Proteomes" id="UP001172159">
    <property type="component" value="Unassembled WGS sequence"/>
</dbReference>
<sequence>MEDFFSPGPEWGPVTPREAYCYGDGQFRRLMSSFESLATHWIQQGGFGLNKLGFIVEYSNRAQDCLDWLFMPPTVKPCQVCHEAFHMMIWKAFFTARSIIFPWESQLGSYLELETASRKHPSKDYAGYYYMKVAAAACRRQLSDLFVVSELEQVGSLSPGSHTSDQELLTGHAMLQSLAQHDLNLASEPHGSNVTPEWDPAIFGPPGPLDWFEHMEEELAIRARSASTIRHREVASGSQDVRHRPQQEQPQWDPAIFGPAGPIDWFEHMEEELAVRARSADQEPIPSNPLVGPEDDQTFRREAPELTSPGSTISPSVLHTDSQSTTSDLGWDLVAEWLSVEEAESSSWESNPVNRMAVERFARRYKAPRPIVPPDHDCVVGYWRHTVDRDTTQPWKVAIPSLEAFHQVCGHDWSILTETAARSGILKHFSGVQFWLEFDRDTETDLVKSVTLCLGPAVCKEGFVPRGVMSEVLDCYLALRIWCSRVDAAMPLSKVLSQFAYWPSYVLLDRFRMAFSLPKPQPDVDHLQMQADVARLVQQCWNQRPIRDSLDTLILKLATRFLCLTHGHFGAGKLERLVGMFVTAYRTTIKAAMTILTGAELHEFCKKYGHPVAPERLRVCLEQRVADIFGAG</sequence>
<feature type="compositionally biased region" description="Basic and acidic residues" evidence="1">
    <location>
        <begin position="234"/>
        <end position="246"/>
    </location>
</feature>
<evidence type="ECO:0000256" key="1">
    <source>
        <dbReference type="SAM" id="MobiDB-lite"/>
    </source>
</evidence>
<comment type="caution">
    <text evidence="2">The sequence shown here is derived from an EMBL/GenBank/DDBJ whole genome shotgun (WGS) entry which is preliminary data.</text>
</comment>
<evidence type="ECO:0000313" key="3">
    <source>
        <dbReference type="Proteomes" id="UP001172159"/>
    </source>
</evidence>
<accession>A0AA40BDN9</accession>
<dbReference type="EMBL" id="JAUKTV010000008">
    <property type="protein sequence ID" value="KAK0732332.1"/>
    <property type="molecule type" value="Genomic_DNA"/>
</dbReference>
<keyword evidence="3" id="KW-1185">Reference proteome</keyword>